<sequence>MKSVEYKRELVERVNLVEFVMSLKSQIGLTGEIDRKLKFGIFGGLKIENFDYQTAQWWIQCRDPRDVVSKWRRNMVEQSAFPVREFRKIMANRGIDAKLTRMCTLEMNNP</sequence>
<evidence type="ECO:0000313" key="2">
    <source>
        <dbReference type="Proteomes" id="UP000824469"/>
    </source>
</evidence>
<dbReference type="AlphaFoldDB" id="A0AA38CAR1"/>
<name>A0AA38CAR1_TAXCH</name>
<proteinExistence type="predicted"/>
<reference evidence="1 2" key="1">
    <citation type="journal article" date="2021" name="Nat. Plants">
        <title>The Taxus genome provides insights into paclitaxel biosynthesis.</title>
        <authorList>
            <person name="Xiong X."/>
            <person name="Gou J."/>
            <person name="Liao Q."/>
            <person name="Li Y."/>
            <person name="Zhou Q."/>
            <person name="Bi G."/>
            <person name="Li C."/>
            <person name="Du R."/>
            <person name="Wang X."/>
            <person name="Sun T."/>
            <person name="Guo L."/>
            <person name="Liang H."/>
            <person name="Lu P."/>
            <person name="Wu Y."/>
            <person name="Zhang Z."/>
            <person name="Ro D.K."/>
            <person name="Shang Y."/>
            <person name="Huang S."/>
            <person name="Yan J."/>
        </authorList>
    </citation>
    <scope>NUCLEOTIDE SEQUENCE [LARGE SCALE GENOMIC DNA]</scope>
    <source>
        <tissue evidence="1">Leaf</tissue>
    </source>
</reference>
<keyword evidence="2" id="KW-1185">Reference proteome</keyword>
<accession>A0AA38CAR1</accession>
<dbReference type="Proteomes" id="UP000824469">
    <property type="component" value="Unassembled WGS sequence"/>
</dbReference>
<organism evidence="1 2">
    <name type="scientific">Taxus chinensis</name>
    <name type="common">Chinese yew</name>
    <name type="synonym">Taxus wallichiana var. chinensis</name>
    <dbReference type="NCBI Taxonomy" id="29808"/>
    <lineage>
        <taxon>Eukaryota</taxon>
        <taxon>Viridiplantae</taxon>
        <taxon>Streptophyta</taxon>
        <taxon>Embryophyta</taxon>
        <taxon>Tracheophyta</taxon>
        <taxon>Spermatophyta</taxon>
        <taxon>Pinopsida</taxon>
        <taxon>Pinidae</taxon>
        <taxon>Conifers II</taxon>
        <taxon>Cupressales</taxon>
        <taxon>Taxaceae</taxon>
        <taxon>Taxus</taxon>
    </lineage>
</organism>
<dbReference type="EMBL" id="JAHRHJ020000010">
    <property type="protein sequence ID" value="KAH9298116.1"/>
    <property type="molecule type" value="Genomic_DNA"/>
</dbReference>
<feature type="non-terminal residue" evidence="1">
    <location>
        <position position="110"/>
    </location>
</feature>
<comment type="caution">
    <text evidence="1">The sequence shown here is derived from an EMBL/GenBank/DDBJ whole genome shotgun (WGS) entry which is preliminary data.</text>
</comment>
<evidence type="ECO:0000313" key="1">
    <source>
        <dbReference type="EMBL" id="KAH9298116.1"/>
    </source>
</evidence>
<gene>
    <name evidence="1" type="ORF">KI387_029798</name>
</gene>
<protein>
    <submittedName>
        <fullName evidence="1">Uncharacterized protein</fullName>
    </submittedName>
</protein>